<dbReference type="Pfam" id="PF24476">
    <property type="entry name" value="DUF7580"/>
    <property type="match status" value="1"/>
</dbReference>
<dbReference type="AlphaFoldDB" id="A0A6A6PDC2"/>
<sequence length="164" mass="18410">QLKIAEKVASFVLNFHGTALSIDDWSLRDMFIYCQGDSIQEACLATMHFSKDIHACKSCAPPQARQTAERSFDSVQESRRPLLFSLGVALLEIGHWAPLNASDPNDVNAIRRLSLRPCALGPKYQELVQKCLWLDTKSPKGISETELNCAVYENIVRPLQHLIE</sequence>
<feature type="non-terminal residue" evidence="2">
    <location>
        <position position="1"/>
    </location>
</feature>
<reference evidence="2" key="1">
    <citation type="journal article" date="2020" name="Stud. Mycol.">
        <title>101 Dothideomycetes genomes: a test case for predicting lifestyles and emergence of pathogens.</title>
        <authorList>
            <person name="Haridas S."/>
            <person name="Albert R."/>
            <person name="Binder M."/>
            <person name="Bloem J."/>
            <person name="Labutti K."/>
            <person name="Salamov A."/>
            <person name="Andreopoulos B."/>
            <person name="Baker S."/>
            <person name="Barry K."/>
            <person name="Bills G."/>
            <person name="Bluhm B."/>
            <person name="Cannon C."/>
            <person name="Castanera R."/>
            <person name="Culley D."/>
            <person name="Daum C."/>
            <person name="Ezra D."/>
            <person name="Gonzalez J."/>
            <person name="Henrissat B."/>
            <person name="Kuo A."/>
            <person name="Liang C."/>
            <person name="Lipzen A."/>
            <person name="Lutzoni F."/>
            <person name="Magnuson J."/>
            <person name="Mondo S."/>
            <person name="Nolan M."/>
            <person name="Ohm R."/>
            <person name="Pangilinan J."/>
            <person name="Park H.-J."/>
            <person name="Ramirez L."/>
            <person name="Alfaro M."/>
            <person name="Sun H."/>
            <person name="Tritt A."/>
            <person name="Yoshinaga Y."/>
            <person name="Zwiers L.-H."/>
            <person name="Turgeon B."/>
            <person name="Goodwin S."/>
            <person name="Spatafora J."/>
            <person name="Crous P."/>
            <person name="Grigoriev I."/>
        </authorList>
    </citation>
    <scope>NUCLEOTIDE SEQUENCE</scope>
    <source>
        <strain evidence="2">ATCC 16933</strain>
    </source>
</reference>
<protein>
    <recommendedName>
        <fullName evidence="1">DUF7580 domain-containing protein</fullName>
    </recommendedName>
</protein>
<feature type="domain" description="DUF7580" evidence="1">
    <location>
        <begin position="4"/>
        <end position="161"/>
    </location>
</feature>
<dbReference type="OrthoDB" id="5331891at2759"/>
<evidence type="ECO:0000313" key="2">
    <source>
        <dbReference type="EMBL" id="KAF2461799.1"/>
    </source>
</evidence>
<dbReference type="EMBL" id="MU001670">
    <property type="protein sequence ID" value="KAF2461799.1"/>
    <property type="molecule type" value="Genomic_DNA"/>
</dbReference>
<evidence type="ECO:0000313" key="3">
    <source>
        <dbReference type="Proteomes" id="UP000799766"/>
    </source>
</evidence>
<evidence type="ECO:0000259" key="1">
    <source>
        <dbReference type="Pfam" id="PF24476"/>
    </source>
</evidence>
<gene>
    <name evidence="2" type="ORF">BDY21DRAFT_261707</name>
</gene>
<dbReference type="PANTHER" id="PTHR35186:SF4">
    <property type="entry name" value="PRION-INHIBITION AND PROPAGATION HELO DOMAIN-CONTAINING PROTEIN"/>
    <property type="match status" value="1"/>
</dbReference>
<feature type="non-terminal residue" evidence="2">
    <location>
        <position position="164"/>
    </location>
</feature>
<keyword evidence="3" id="KW-1185">Reference proteome</keyword>
<accession>A0A6A6PDC2</accession>
<organism evidence="2 3">
    <name type="scientific">Lineolata rhizophorae</name>
    <dbReference type="NCBI Taxonomy" id="578093"/>
    <lineage>
        <taxon>Eukaryota</taxon>
        <taxon>Fungi</taxon>
        <taxon>Dikarya</taxon>
        <taxon>Ascomycota</taxon>
        <taxon>Pezizomycotina</taxon>
        <taxon>Dothideomycetes</taxon>
        <taxon>Dothideomycetes incertae sedis</taxon>
        <taxon>Lineolatales</taxon>
        <taxon>Lineolataceae</taxon>
        <taxon>Lineolata</taxon>
    </lineage>
</organism>
<name>A0A6A6PDC2_9PEZI</name>
<dbReference type="Proteomes" id="UP000799766">
    <property type="component" value="Unassembled WGS sequence"/>
</dbReference>
<dbReference type="PANTHER" id="PTHR35186">
    <property type="entry name" value="ANK_REP_REGION DOMAIN-CONTAINING PROTEIN"/>
    <property type="match status" value="1"/>
</dbReference>
<proteinExistence type="predicted"/>
<dbReference type="InterPro" id="IPR056002">
    <property type="entry name" value="DUF7580"/>
</dbReference>